<protein>
    <submittedName>
        <fullName evidence="1">Uncharacterized protein</fullName>
    </submittedName>
</protein>
<reference evidence="1" key="1">
    <citation type="submission" date="2020-03" db="EMBL/GenBank/DDBJ databases">
        <title>The deep terrestrial virosphere.</title>
        <authorList>
            <person name="Holmfeldt K."/>
            <person name="Nilsson E."/>
            <person name="Simone D."/>
            <person name="Lopez-Fernandez M."/>
            <person name="Wu X."/>
            <person name="de Brujin I."/>
            <person name="Lundin D."/>
            <person name="Andersson A."/>
            <person name="Bertilsson S."/>
            <person name="Dopson M."/>
        </authorList>
    </citation>
    <scope>NUCLEOTIDE SEQUENCE</scope>
    <source>
        <strain evidence="1">MM415B02610</strain>
    </source>
</reference>
<gene>
    <name evidence="1" type="ORF">MM415B02610_0007</name>
</gene>
<evidence type="ECO:0000313" key="1">
    <source>
        <dbReference type="EMBL" id="QJA89083.1"/>
    </source>
</evidence>
<dbReference type="AlphaFoldDB" id="A0A6M3L3L6"/>
<accession>A0A6M3L3L6</accession>
<proteinExistence type="predicted"/>
<sequence length="315" mass="33475">MSQAVFGVPIKRLKGTTVSMSTTAAHLAIPAGYNQIRHSAQMPYRLGLAPRLSKVFYYDDTDGSYTDYTTQAIDGSSSTHVPLDAMPTADFLYLGLETMTRGFYFDIGTNPNDQNRTLDVEYSYDASNGRYIKLTGTVSGALTVGETVTGQTSATTATLVYGPAGSTYIVVKDADGTFLIGEDVDGASQTCDDLTAIAAEPAGTPYFTDVTGDSDGTDSTGTLAVDGLYSFTLPTSLVATVYGVSGLHWIRFAPSGSLGTTVDINEIIPACSDTDYGYFDAGETYQYSFNNQKVGAIETDMVAGSAILEVTFIQY</sequence>
<organism evidence="1">
    <name type="scientific">viral metagenome</name>
    <dbReference type="NCBI Taxonomy" id="1070528"/>
    <lineage>
        <taxon>unclassified sequences</taxon>
        <taxon>metagenomes</taxon>
        <taxon>organismal metagenomes</taxon>
    </lineage>
</organism>
<dbReference type="EMBL" id="MT142822">
    <property type="protein sequence ID" value="QJA89083.1"/>
    <property type="molecule type" value="Genomic_DNA"/>
</dbReference>
<name>A0A6M3L3L6_9ZZZZ</name>